<gene>
    <name evidence="4" type="ORF">CEN44_20080</name>
</gene>
<dbReference type="SUPFAM" id="SSF55729">
    <property type="entry name" value="Acyl-CoA N-acyltransferases (Nat)"/>
    <property type="match status" value="1"/>
</dbReference>
<dbReference type="EMBL" id="NRQW01000466">
    <property type="protein sequence ID" value="PLZ86379.1"/>
    <property type="molecule type" value="Genomic_DNA"/>
</dbReference>
<dbReference type="Proteomes" id="UP000235036">
    <property type="component" value="Unassembled WGS sequence"/>
</dbReference>
<protein>
    <submittedName>
        <fullName evidence="4">GNAT family N-acetyltransferase</fullName>
    </submittedName>
</protein>
<accession>A0A2N6JYZ2</accession>
<dbReference type="InterPro" id="IPR016181">
    <property type="entry name" value="Acyl_CoA_acyltransferase"/>
</dbReference>
<dbReference type="InterPro" id="IPR050832">
    <property type="entry name" value="Bact_Acetyltransf"/>
</dbReference>
<keyword evidence="5" id="KW-1185">Reference proteome</keyword>
<comment type="caution">
    <text evidence="4">The sequence shown here is derived from an EMBL/GenBank/DDBJ whole genome shotgun (WGS) entry which is preliminary data.</text>
</comment>
<evidence type="ECO:0000256" key="2">
    <source>
        <dbReference type="ARBA" id="ARBA00023315"/>
    </source>
</evidence>
<dbReference type="InterPro" id="IPR000182">
    <property type="entry name" value="GNAT_dom"/>
</dbReference>
<keyword evidence="1 4" id="KW-0808">Transferase</keyword>
<proteinExistence type="predicted"/>
<dbReference type="CDD" id="cd04301">
    <property type="entry name" value="NAT_SF"/>
    <property type="match status" value="1"/>
</dbReference>
<dbReference type="Pfam" id="PF00583">
    <property type="entry name" value="Acetyltransf_1"/>
    <property type="match status" value="1"/>
</dbReference>
<keyword evidence="2" id="KW-0012">Acyltransferase</keyword>
<organism evidence="4 5">
    <name type="scientific">Fischerella muscicola CCMEE 5323</name>
    <dbReference type="NCBI Taxonomy" id="2019572"/>
    <lineage>
        <taxon>Bacteria</taxon>
        <taxon>Bacillati</taxon>
        <taxon>Cyanobacteriota</taxon>
        <taxon>Cyanophyceae</taxon>
        <taxon>Nostocales</taxon>
        <taxon>Hapalosiphonaceae</taxon>
        <taxon>Fischerella</taxon>
    </lineage>
</organism>
<dbReference type="RefSeq" id="WP_016867916.1">
    <property type="nucleotide sequence ID" value="NZ_CAWNVR010000586.1"/>
</dbReference>
<sequence length="184" mass="21031">MLSPDLNSLQFSTRFLNTADILQLAEFCIICNDFFELVEKQTASENTAREILQARPSAVPPDNKIVLGFETDKQLVAVVELLRDYPQQNTWFVGLLLLLPEYRCSGYGTQLWQAIEKWIGEAGATEVKLIVQEQNPRARLFWERMGFSFEASVTQVLLNGENRVARLRKTLTLALAIIFLSFMR</sequence>
<dbReference type="Gene3D" id="3.40.630.30">
    <property type="match status" value="1"/>
</dbReference>
<evidence type="ECO:0000259" key="3">
    <source>
        <dbReference type="PROSITE" id="PS51186"/>
    </source>
</evidence>
<reference evidence="4 5" key="1">
    <citation type="submission" date="2017-08" db="EMBL/GenBank/DDBJ databases">
        <title>Genomes of Fischerella (Mastigocladus) sp. strains.</title>
        <authorList>
            <person name="Miller S.R."/>
        </authorList>
    </citation>
    <scope>NUCLEOTIDE SEQUENCE [LARGE SCALE GENOMIC DNA]</scope>
    <source>
        <strain evidence="4 5">CCMEE 5323</strain>
    </source>
</reference>
<dbReference type="AlphaFoldDB" id="A0A2N6JYZ2"/>
<dbReference type="PROSITE" id="PS51186">
    <property type="entry name" value="GNAT"/>
    <property type="match status" value="1"/>
</dbReference>
<dbReference type="PANTHER" id="PTHR43877">
    <property type="entry name" value="AMINOALKYLPHOSPHONATE N-ACETYLTRANSFERASE-RELATED-RELATED"/>
    <property type="match status" value="1"/>
</dbReference>
<dbReference type="GO" id="GO:0016747">
    <property type="term" value="F:acyltransferase activity, transferring groups other than amino-acyl groups"/>
    <property type="evidence" value="ECO:0007669"/>
    <property type="project" value="InterPro"/>
</dbReference>
<evidence type="ECO:0000313" key="5">
    <source>
        <dbReference type="Proteomes" id="UP000235036"/>
    </source>
</evidence>
<feature type="domain" description="N-acetyltransferase" evidence="3">
    <location>
        <begin position="19"/>
        <end position="172"/>
    </location>
</feature>
<evidence type="ECO:0000256" key="1">
    <source>
        <dbReference type="ARBA" id="ARBA00022679"/>
    </source>
</evidence>
<evidence type="ECO:0000313" key="4">
    <source>
        <dbReference type="EMBL" id="PLZ86379.1"/>
    </source>
</evidence>
<name>A0A2N6JYZ2_FISMU</name>
<dbReference type="PANTHER" id="PTHR43877:SF2">
    <property type="entry name" value="AMINOALKYLPHOSPHONATE N-ACETYLTRANSFERASE-RELATED"/>
    <property type="match status" value="1"/>
</dbReference>